<feature type="coiled-coil region" evidence="1">
    <location>
        <begin position="570"/>
        <end position="828"/>
    </location>
</feature>
<feature type="compositionally biased region" description="Polar residues" evidence="2">
    <location>
        <begin position="1231"/>
        <end position="1243"/>
    </location>
</feature>
<dbReference type="Pfam" id="PF19012">
    <property type="entry name" value="DUF5741"/>
    <property type="match status" value="1"/>
</dbReference>
<gene>
    <name evidence="4" type="ORF">HNAJ_LOCUS13036</name>
</gene>
<evidence type="ECO:0000256" key="1">
    <source>
        <dbReference type="SAM" id="Coils"/>
    </source>
</evidence>
<feature type="region of interest" description="Disordered" evidence="2">
    <location>
        <begin position="16"/>
        <end position="38"/>
    </location>
</feature>
<dbReference type="OrthoDB" id="6257987at2759"/>
<feature type="compositionally biased region" description="Polar residues" evidence="2">
    <location>
        <begin position="265"/>
        <end position="275"/>
    </location>
</feature>
<evidence type="ECO:0000256" key="2">
    <source>
        <dbReference type="SAM" id="MobiDB-lite"/>
    </source>
</evidence>
<reference evidence="4 5" key="1">
    <citation type="submission" date="2018-11" db="EMBL/GenBank/DDBJ databases">
        <authorList>
            <consortium name="Pathogen Informatics"/>
        </authorList>
    </citation>
    <scope>NUCLEOTIDE SEQUENCE [LARGE SCALE GENOMIC DNA]</scope>
</reference>
<name>A0A3P7WMK4_RODNA</name>
<keyword evidence="5" id="KW-1185">Reference proteome</keyword>
<feature type="domain" description="DUF5741" evidence="3">
    <location>
        <begin position="967"/>
        <end position="1045"/>
    </location>
</feature>
<dbReference type="GO" id="GO:0005200">
    <property type="term" value="F:structural constituent of cytoskeleton"/>
    <property type="evidence" value="ECO:0007669"/>
    <property type="project" value="TreeGrafter"/>
</dbReference>
<feature type="region of interest" description="Disordered" evidence="2">
    <location>
        <begin position="1217"/>
        <end position="1265"/>
    </location>
</feature>
<evidence type="ECO:0000313" key="5">
    <source>
        <dbReference type="Proteomes" id="UP000278807"/>
    </source>
</evidence>
<dbReference type="GO" id="GO:0005856">
    <property type="term" value="C:cytoskeleton"/>
    <property type="evidence" value="ECO:0007669"/>
    <property type="project" value="TreeGrafter"/>
</dbReference>
<evidence type="ECO:0000259" key="3">
    <source>
        <dbReference type="Pfam" id="PF19012"/>
    </source>
</evidence>
<evidence type="ECO:0000313" key="4">
    <source>
        <dbReference type="EMBL" id="VDO14765.1"/>
    </source>
</evidence>
<feature type="coiled-coil region" evidence="1">
    <location>
        <begin position="894"/>
        <end position="928"/>
    </location>
</feature>
<sequence length="1325" mass="146612">MLIDRERALLELYTPDTQTETNVPHAEDTDPTGEVTQYHHEPDSSIFNSTVDASAVSALQKEGNTQLEAISVELKLQHEVALLRSKLVTQIKANTRLKAAYNALSESNRPPQKVVTTNPPSNLSISLNPSILEEAGNTSQVNESFASLLNSNKKVSQTLDRTVNELKSALSKVEAELSASILEVSKAGEERKHEDVGVGVHDNILATGLNPDRLRDVYSLIKGLVDQFDNLRTFRSSFHETVNRSVLATSVCLDTSSRYAVPGTDVQTSQPTSFVESAGGENGGPSPSETSTNEYERIEPAVKSVAEKYENDELLLSVSQMSHNNTTFHLLREHCNDNTMEDLSMANSLSFTASQRSHALDITRLEIHSRDIFDRVAHAVAGIQEALDTWSLDAATELLAAINVNTGGIHQPPASSSHNVTKNVDSNFDTLLNLVIRFVEVLSKTKSLEVAAESAALFSDWCDLVYRWFEIFIDTLQGRRGSADLPEVVSRLGALELQFNEEFALTATVTQHPVTLSRQQNATLQVSDITEPPSVSLCENGDNVSSRCEQQLTSTIEKLKADLSLNVRELTDKEIAVADLKSKVQDLEAKLTETFSIARTKESKIEELEVEVANVELKAQDLERQLNEALSDTQAKGSKLEVLEAEIPQMETKLRELEAELREATLKARTKEMRVEELETEVNELKTRLQGMDAQLADALLAARVKDAKVEEMEAIAKDNESTLAGLKEQLAETETKLAQKQARVAELKVAANELRAIYDDLESQLNKANKDMEEWKAKSERLEDLLTESIERQTDFSQQLRQAFDEVNNLNMQKSALETQLQEKLESCWSEKVVELPVPVIQIGLSTTGLRFQLDSLVYCLFGPFQRQWSYPLTASEHNAKMKSTHVKYESLLEVAKSRYTEMAEQCERLQTERDNLCEDLQISKEEKLMLQTDLTMARMVSADAQINLGAYLEEGPLGNEKEDLEGIRQKARKYPELKSLAFTFKNKADRSAALLHDFTKENTRLKMIVSDHEKRVKELANELERLREQILVKNEVIKKLENLVRLSATDPPTSTLTEKPDEISPTENARGANFRNSNFFNTDATMDLVDGGILNSHLLPEHLNGVNSLMADIGATVREISGCLDPMTAEGGQQPDDTTSASLAAQISSLSTDTPSSLTVSFGDCGRGDHSRARKLVRRSVEALRNLNTRYSSSRSFTLILTSLNEALELLCRQNPSSSSSSASPSPSLTSLQRGLNSSRGPQEEETAAGIALPPPVGTTSSCSCSCRRRCSRWVVSSQEINTVLDTTAGTLARGRSGTLNRGEVEKVHAENLYVSPQDSLSN</sequence>
<keyword evidence="1" id="KW-0175">Coiled coil</keyword>
<feature type="region of interest" description="Disordered" evidence="2">
    <location>
        <begin position="261"/>
        <end position="295"/>
    </location>
</feature>
<feature type="compositionally biased region" description="Low complexity" evidence="2">
    <location>
        <begin position="1218"/>
        <end position="1230"/>
    </location>
</feature>
<feature type="coiled-coil region" evidence="1">
    <location>
        <begin position="156"/>
        <end position="183"/>
    </location>
</feature>
<dbReference type="InterPro" id="IPR043979">
    <property type="entry name" value="DUF5741"/>
</dbReference>
<dbReference type="PANTHER" id="PTHR47357:SF1">
    <property type="entry name" value="SPINDLE POLE BODY COMPONENT 110"/>
    <property type="match status" value="1"/>
</dbReference>
<dbReference type="PANTHER" id="PTHR47357">
    <property type="entry name" value="COP1-INTERACTIVE PROTEIN 1"/>
    <property type="match status" value="1"/>
</dbReference>
<feature type="coiled-coil region" evidence="1">
    <location>
        <begin position="1004"/>
        <end position="1045"/>
    </location>
</feature>
<dbReference type="Proteomes" id="UP000278807">
    <property type="component" value="Unassembled WGS sequence"/>
</dbReference>
<dbReference type="SUPFAM" id="SSF57997">
    <property type="entry name" value="Tropomyosin"/>
    <property type="match status" value="1"/>
</dbReference>
<dbReference type="Gene3D" id="1.20.5.340">
    <property type="match status" value="1"/>
</dbReference>
<proteinExistence type="predicted"/>
<protein>
    <recommendedName>
        <fullName evidence="3">DUF5741 domain-containing protein</fullName>
    </recommendedName>
</protein>
<feature type="region of interest" description="Disordered" evidence="2">
    <location>
        <begin position="1052"/>
        <end position="1073"/>
    </location>
</feature>
<organism evidence="4 5">
    <name type="scientific">Rodentolepis nana</name>
    <name type="common">Dwarf tapeworm</name>
    <name type="synonym">Hymenolepis nana</name>
    <dbReference type="NCBI Taxonomy" id="102285"/>
    <lineage>
        <taxon>Eukaryota</taxon>
        <taxon>Metazoa</taxon>
        <taxon>Spiralia</taxon>
        <taxon>Lophotrochozoa</taxon>
        <taxon>Platyhelminthes</taxon>
        <taxon>Cestoda</taxon>
        <taxon>Eucestoda</taxon>
        <taxon>Cyclophyllidea</taxon>
        <taxon>Hymenolepididae</taxon>
        <taxon>Rodentolepis</taxon>
    </lineage>
</organism>
<dbReference type="EMBL" id="UZAE01014902">
    <property type="protein sequence ID" value="VDO14765.1"/>
    <property type="molecule type" value="Genomic_DNA"/>
</dbReference>
<accession>A0A3P7WMK4</accession>